<protein>
    <submittedName>
        <fullName evidence="2">Uncharacterized protein</fullName>
    </submittedName>
</protein>
<feature type="region of interest" description="Disordered" evidence="1">
    <location>
        <begin position="543"/>
        <end position="562"/>
    </location>
</feature>
<organism evidence="2 3">
    <name type="scientific">Blepharisma stoltei</name>
    <dbReference type="NCBI Taxonomy" id="1481888"/>
    <lineage>
        <taxon>Eukaryota</taxon>
        <taxon>Sar</taxon>
        <taxon>Alveolata</taxon>
        <taxon>Ciliophora</taxon>
        <taxon>Postciliodesmatophora</taxon>
        <taxon>Heterotrichea</taxon>
        <taxon>Heterotrichida</taxon>
        <taxon>Blepharismidae</taxon>
        <taxon>Blepharisma</taxon>
    </lineage>
</organism>
<dbReference type="EMBL" id="CAJZBQ010000003">
    <property type="protein sequence ID" value="CAG9310806.1"/>
    <property type="molecule type" value="Genomic_DNA"/>
</dbReference>
<reference evidence="2" key="1">
    <citation type="submission" date="2021-09" db="EMBL/GenBank/DDBJ databases">
        <authorList>
            <consortium name="AG Swart"/>
            <person name="Singh M."/>
            <person name="Singh A."/>
            <person name="Seah K."/>
            <person name="Emmerich C."/>
        </authorList>
    </citation>
    <scope>NUCLEOTIDE SEQUENCE</scope>
    <source>
        <strain evidence="2">ATCC30299</strain>
    </source>
</reference>
<dbReference type="Proteomes" id="UP001162131">
    <property type="component" value="Unassembled WGS sequence"/>
</dbReference>
<sequence length="704" mass="80924">MDSNINLTISPSLDCLYLASSFSSSIQPNFRKKLLEKALSKENLNLIPESPVNLPIAYFTDKSPKQINSGKISFTDTFIKKKPTQIVGEIESKPKFVPISPVLNKKKKQIRSQNSSCAKKTAKKLDKSTELVRCASTDIKKRKSALNAYIEEKINFLSKSRSMTPLGNTRLNNAISSLNAKKISEMKKVENTQDWNEISCSIIYLLCEIDPNIKITTKEHMREELSRYFRNPGHVVQVLRKLPELLVEKKISKKNIIKAHQHFLKADLSKLSKNTNTSEIIKLLGEIFSCCRDGEYFEPFKASFIDNPKELFLMNLEELCASPIKNREIEENSESTTTCKKITKKEESSVDKEKNIDNIAEITKEDADKQNFLIENIDNASISEIEGEDKPMLDDWFELEDLSQGETTDKKSEEEIANISSIGLQNISYGDFSLKSPYIYQEGSSFSSLERSEKFRSVPRLSNDPETSKFSLLNKFYQKSGYVTKEPPVLHDILMTPEVPPAISENDTPNFSAFPKDEQRNILNSSNKKPLISPLPLHCLNSPVIKPKSTQTTPRKSENHSKITQKLTELNRRVEEQKQFQIETRYNKMLEEKFQIFLEGKLREEKNKKISQFQKKHVWISEFKNTMDSISFGKHSDIKTVSKVKESFISHLSDRLYNRILAKAQKHIEEEQNHYDCALELKEAQAEIIKEKQKLLKLLSKYYK</sequence>
<keyword evidence="3" id="KW-1185">Reference proteome</keyword>
<dbReference type="AlphaFoldDB" id="A0AAU9IBL3"/>
<comment type="caution">
    <text evidence="2">The sequence shown here is derived from an EMBL/GenBank/DDBJ whole genome shotgun (WGS) entry which is preliminary data.</text>
</comment>
<name>A0AAU9IBL3_9CILI</name>
<gene>
    <name evidence="2" type="ORF">BSTOLATCC_MIC2520</name>
</gene>
<evidence type="ECO:0000313" key="2">
    <source>
        <dbReference type="EMBL" id="CAG9310806.1"/>
    </source>
</evidence>
<evidence type="ECO:0000256" key="1">
    <source>
        <dbReference type="SAM" id="MobiDB-lite"/>
    </source>
</evidence>
<proteinExistence type="predicted"/>
<accession>A0AAU9IBL3</accession>
<evidence type="ECO:0000313" key="3">
    <source>
        <dbReference type="Proteomes" id="UP001162131"/>
    </source>
</evidence>